<accession>A0ABP7D9E1</accession>
<sequence>MAVTISAPTASSRAFDGVPAEIAQARAWVRELLPTGCDRVDDVVLVVSELTTNAVMHSASGAPGGRFALQVEVDAAAHSVGVTCIDLGPALVKAARPEGEGGHGLALVKHLADSYEVRAEPTSRTVCCWLDWAAERSEPVNGGRR</sequence>
<dbReference type="Pfam" id="PF13581">
    <property type="entry name" value="HATPase_c_2"/>
    <property type="match status" value="1"/>
</dbReference>
<dbReference type="RefSeq" id="WP_344890721.1">
    <property type="nucleotide sequence ID" value="NZ_BAAAZP010000169.1"/>
</dbReference>
<dbReference type="PANTHER" id="PTHR35526">
    <property type="entry name" value="ANTI-SIGMA-F FACTOR RSBW-RELATED"/>
    <property type="match status" value="1"/>
</dbReference>
<gene>
    <name evidence="3" type="ORF">GCM10022224_080330</name>
</gene>
<dbReference type="EMBL" id="BAAAZP010000169">
    <property type="protein sequence ID" value="GAA3702458.1"/>
    <property type="molecule type" value="Genomic_DNA"/>
</dbReference>
<dbReference type="Gene3D" id="3.30.565.10">
    <property type="entry name" value="Histidine kinase-like ATPase, C-terminal domain"/>
    <property type="match status" value="1"/>
</dbReference>
<name>A0ABP7D9E1_9ACTN</name>
<dbReference type="CDD" id="cd16936">
    <property type="entry name" value="HATPase_RsbW-like"/>
    <property type="match status" value="1"/>
</dbReference>
<reference evidence="4" key="1">
    <citation type="journal article" date="2019" name="Int. J. Syst. Evol. Microbiol.">
        <title>The Global Catalogue of Microorganisms (GCM) 10K type strain sequencing project: providing services to taxonomists for standard genome sequencing and annotation.</title>
        <authorList>
            <consortium name="The Broad Institute Genomics Platform"/>
            <consortium name="The Broad Institute Genome Sequencing Center for Infectious Disease"/>
            <person name="Wu L."/>
            <person name="Ma J."/>
        </authorList>
    </citation>
    <scope>NUCLEOTIDE SEQUENCE [LARGE SCALE GENOMIC DNA]</scope>
    <source>
        <strain evidence="4">JCM 16904</strain>
    </source>
</reference>
<keyword evidence="4" id="KW-1185">Reference proteome</keyword>
<organism evidence="3 4">
    <name type="scientific">Nonomuraea antimicrobica</name>
    <dbReference type="NCBI Taxonomy" id="561173"/>
    <lineage>
        <taxon>Bacteria</taxon>
        <taxon>Bacillati</taxon>
        <taxon>Actinomycetota</taxon>
        <taxon>Actinomycetes</taxon>
        <taxon>Streptosporangiales</taxon>
        <taxon>Streptosporangiaceae</taxon>
        <taxon>Nonomuraea</taxon>
    </lineage>
</organism>
<feature type="domain" description="Histidine kinase/HSP90-like ATPase" evidence="2">
    <location>
        <begin position="19"/>
        <end position="126"/>
    </location>
</feature>
<evidence type="ECO:0000313" key="4">
    <source>
        <dbReference type="Proteomes" id="UP001500902"/>
    </source>
</evidence>
<keyword evidence="1" id="KW-0723">Serine/threonine-protein kinase</keyword>
<keyword evidence="1" id="KW-0808">Transferase</keyword>
<evidence type="ECO:0000256" key="1">
    <source>
        <dbReference type="ARBA" id="ARBA00022527"/>
    </source>
</evidence>
<dbReference type="InterPro" id="IPR050267">
    <property type="entry name" value="Anti-sigma-factor_SerPK"/>
</dbReference>
<proteinExistence type="predicted"/>
<protein>
    <recommendedName>
        <fullName evidence="2">Histidine kinase/HSP90-like ATPase domain-containing protein</fullName>
    </recommendedName>
</protein>
<keyword evidence="1" id="KW-0418">Kinase</keyword>
<dbReference type="InterPro" id="IPR003594">
    <property type="entry name" value="HATPase_dom"/>
</dbReference>
<comment type="caution">
    <text evidence="3">The sequence shown here is derived from an EMBL/GenBank/DDBJ whole genome shotgun (WGS) entry which is preliminary data.</text>
</comment>
<dbReference type="InterPro" id="IPR036890">
    <property type="entry name" value="HATPase_C_sf"/>
</dbReference>
<evidence type="ECO:0000259" key="2">
    <source>
        <dbReference type="Pfam" id="PF13581"/>
    </source>
</evidence>
<dbReference type="Proteomes" id="UP001500902">
    <property type="component" value="Unassembled WGS sequence"/>
</dbReference>
<dbReference type="PANTHER" id="PTHR35526:SF3">
    <property type="entry name" value="ANTI-SIGMA-F FACTOR RSBW"/>
    <property type="match status" value="1"/>
</dbReference>
<evidence type="ECO:0000313" key="3">
    <source>
        <dbReference type="EMBL" id="GAA3702458.1"/>
    </source>
</evidence>
<dbReference type="SUPFAM" id="SSF55874">
    <property type="entry name" value="ATPase domain of HSP90 chaperone/DNA topoisomerase II/histidine kinase"/>
    <property type="match status" value="1"/>
</dbReference>